<gene>
    <name evidence="1" type="ORF">PVAND_004325</name>
</gene>
<sequence>MLHVDSDLKKLDKYYKDNGLMINASKTRFMKVGKYESATLDCMLNNWGYEEVEVLRYLGVLIDNTLKMTTQYGQVVNKLTMSLRALRIVRNFLPSPILWQFYNAYVGSHLNYCNFVLIRLSVKCIKRLQSLQSRAIKLVFGLELTFQTLDLFKELFLIHYQSLV</sequence>
<dbReference type="OrthoDB" id="8062896at2759"/>
<reference evidence="1" key="1">
    <citation type="submission" date="2021-03" db="EMBL/GenBank/DDBJ databases">
        <title>Chromosome level genome of the anhydrobiotic midge Polypedilum vanderplanki.</title>
        <authorList>
            <person name="Yoshida Y."/>
            <person name="Kikawada T."/>
            <person name="Gusev O."/>
        </authorList>
    </citation>
    <scope>NUCLEOTIDE SEQUENCE</scope>
    <source>
        <strain evidence="1">NIAS01</strain>
        <tissue evidence="1">Whole body or cell culture</tissue>
    </source>
</reference>
<protein>
    <recommendedName>
        <fullName evidence="3">Reverse transcriptase domain-containing protein</fullName>
    </recommendedName>
</protein>
<accession>A0A9J6BYT0</accession>
<dbReference type="EMBL" id="JADBJN010000002">
    <property type="protein sequence ID" value="KAG5674350.1"/>
    <property type="molecule type" value="Genomic_DNA"/>
</dbReference>
<comment type="caution">
    <text evidence="1">The sequence shown here is derived from an EMBL/GenBank/DDBJ whole genome shotgun (WGS) entry which is preliminary data.</text>
</comment>
<dbReference type="Proteomes" id="UP001107558">
    <property type="component" value="Chromosome 2"/>
</dbReference>
<evidence type="ECO:0000313" key="2">
    <source>
        <dbReference type="Proteomes" id="UP001107558"/>
    </source>
</evidence>
<dbReference type="PANTHER" id="PTHR33332">
    <property type="entry name" value="REVERSE TRANSCRIPTASE DOMAIN-CONTAINING PROTEIN"/>
    <property type="match status" value="1"/>
</dbReference>
<organism evidence="1 2">
    <name type="scientific">Polypedilum vanderplanki</name>
    <name type="common">Sleeping chironomid midge</name>
    <dbReference type="NCBI Taxonomy" id="319348"/>
    <lineage>
        <taxon>Eukaryota</taxon>
        <taxon>Metazoa</taxon>
        <taxon>Ecdysozoa</taxon>
        <taxon>Arthropoda</taxon>
        <taxon>Hexapoda</taxon>
        <taxon>Insecta</taxon>
        <taxon>Pterygota</taxon>
        <taxon>Neoptera</taxon>
        <taxon>Endopterygota</taxon>
        <taxon>Diptera</taxon>
        <taxon>Nematocera</taxon>
        <taxon>Chironomoidea</taxon>
        <taxon>Chironomidae</taxon>
        <taxon>Chironominae</taxon>
        <taxon>Polypedilum</taxon>
        <taxon>Polypedilum</taxon>
    </lineage>
</organism>
<dbReference type="AlphaFoldDB" id="A0A9J6BYT0"/>
<proteinExistence type="predicted"/>
<evidence type="ECO:0000313" key="1">
    <source>
        <dbReference type="EMBL" id="KAG5674350.1"/>
    </source>
</evidence>
<keyword evidence="2" id="KW-1185">Reference proteome</keyword>
<name>A0A9J6BYT0_POLVA</name>
<evidence type="ECO:0008006" key="3">
    <source>
        <dbReference type="Google" id="ProtNLM"/>
    </source>
</evidence>